<dbReference type="InterPro" id="IPR013022">
    <property type="entry name" value="Xyl_isomerase-like_TIM-brl"/>
</dbReference>
<evidence type="ECO:0000259" key="1">
    <source>
        <dbReference type="Pfam" id="PF01261"/>
    </source>
</evidence>
<name>A0A6B1G6H6_9CHLR</name>
<comment type="caution">
    <text evidence="2">The sequence shown here is derived from an EMBL/GenBank/DDBJ whole genome shotgun (WGS) entry which is preliminary data.</text>
</comment>
<dbReference type="InterPro" id="IPR036237">
    <property type="entry name" value="Xyl_isomerase-like_sf"/>
</dbReference>
<sequence>MAVKVGTGPDSWGIWFPSDPLQTPWHRFLDEAAEAGYEWIELGPYGYLPTDLPTLRRELDGRGLKVAATFALESLEDPAKWPELERQVLGAGEQLAELGAGFLVLIDGMYSDLKTGEQVEPAELDGDAWKRLIDTTHRVADIARDRFGLQLVFHPHADSHVEFTQQIETFLAQTDPERVGLCLDVGHHAYRGGDAVEFMRQHHERIPYLHIKSVDRAVQQQVEASGVSFAEAVRMDMFVEPALGFVDFLAFRDVLRNIGFDGWAVVEHDMYPAPFDKPLPIAKRTRAYLRDIGIG</sequence>
<protein>
    <submittedName>
        <fullName evidence="2">TIM barrel protein</fullName>
    </submittedName>
</protein>
<dbReference type="Gene3D" id="3.20.20.150">
    <property type="entry name" value="Divalent-metal-dependent TIM barrel enzymes"/>
    <property type="match status" value="1"/>
</dbReference>
<dbReference type="AlphaFoldDB" id="A0A6B1G6H6"/>
<dbReference type="PANTHER" id="PTHR12110:SF41">
    <property type="entry name" value="INOSOSE DEHYDRATASE"/>
    <property type="match status" value="1"/>
</dbReference>
<evidence type="ECO:0000313" key="2">
    <source>
        <dbReference type="EMBL" id="MYH63998.1"/>
    </source>
</evidence>
<dbReference type="EMBL" id="VYDA01000723">
    <property type="protein sequence ID" value="MYH63998.1"/>
    <property type="molecule type" value="Genomic_DNA"/>
</dbReference>
<organism evidence="2">
    <name type="scientific">Caldilineaceae bacterium SB0675_bin_29</name>
    <dbReference type="NCBI Taxonomy" id="2605266"/>
    <lineage>
        <taxon>Bacteria</taxon>
        <taxon>Bacillati</taxon>
        <taxon>Chloroflexota</taxon>
        <taxon>Caldilineae</taxon>
        <taxon>Caldilineales</taxon>
        <taxon>Caldilineaceae</taxon>
    </lineage>
</organism>
<dbReference type="SUPFAM" id="SSF51658">
    <property type="entry name" value="Xylose isomerase-like"/>
    <property type="match status" value="1"/>
</dbReference>
<feature type="domain" description="Xylose isomerase-like TIM barrel" evidence="1">
    <location>
        <begin position="29"/>
        <end position="291"/>
    </location>
</feature>
<dbReference type="Pfam" id="PF01261">
    <property type="entry name" value="AP_endonuc_2"/>
    <property type="match status" value="1"/>
</dbReference>
<gene>
    <name evidence="2" type="ORF">F4148_20380</name>
</gene>
<dbReference type="PANTHER" id="PTHR12110">
    <property type="entry name" value="HYDROXYPYRUVATE ISOMERASE"/>
    <property type="match status" value="1"/>
</dbReference>
<proteinExistence type="predicted"/>
<dbReference type="InterPro" id="IPR050312">
    <property type="entry name" value="IolE/XylAMocC-like"/>
</dbReference>
<accession>A0A6B1G6H6</accession>
<reference evidence="2" key="1">
    <citation type="submission" date="2019-09" db="EMBL/GenBank/DDBJ databases">
        <title>Characterisation of the sponge microbiome using genome-centric metagenomics.</title>
        <authorList>
            <person name="Engelberts J.P."/>
            <person name="Robbins S.J."/>
            <person name="De Goeij J.M."/>
            <person name="Aranda M."/>
            <person name="Bell S.C."/>
            <person name="Webster N.S."/>
        </authorList>
    </citation>
    <scope>NUCLEOTIDE SEQUENCE</scope>
    <source>
        <strain evidence="2">SB0675_bin_29</strain>
    </source>
</reference>